<organism evidence="7 8">
    <name type="scientific">Candidatus Methylobacter favarea</name>
    <dbReference type="NCBI Taxonomy" id="2707345"/>
    <lineage>
        <taxon>Bacteria</taxon>
        <taxon>Pseudomonadati</taxon>
        <taxon>Pseudomonadota</taxon>
        <taxon>Gammaproteobacteria</taxon>
        <taxon>Methylococcales</taxon>
        <taxon>Methylococcaceae</taxon>
        <taxon>Methylobacter</taxon>
    </lineage>
</organism>
<dbReference type="InterPro" id="IPR037027">
    <property type="entry name" value="YqgF/RNaseH-like_dom_sf"/>
</dbReference>
<dbReference type="GO" id="GO:0000967">
    <property type="term" value="P:rRNA 5'-end processing"/>
    <property type="evidence" value="ECO:0007669"/>
    <property type="project" value="UniProtKB-UniRule"/>
</dbReference>
<dbReference type="AlphaFoldDB" id="A0A8S0XLC4"/>
<dbReference type="GO" id="GO:0005829">
    <property type="term" value="C:cytosol"/>
    <property type="evidence" value="ECO:0007669"/>
    <property type="project" value="TreeGrafter"/>
</dbReference>
<dbReference type="GO" id="GO:0004518">
    <property type="term" value="F:nuclease activity"/>
    <property type="evidence" value="ECO:0007669"/>
    <property type="project" value="UniProtKB-KW"/>
</dbReference>
<protein>
    <recommendedName>
        <fullName evidence="5">Putative pre-16S rRNA nuclease</fullName>
        <ecNumber evidence="5">3.1.-.-</ecNumber>
    </recommendedName>
</protein>
<comment type="similarity">
    <text evidence="5">Belongs to the YqgF HJR family.</text>
</comment>
<dbReference type="Gene3D" id="3.30.420.140">
    <property type="entry name" value="YqgF/RNase H-like domain"/>
    <property type="match status" value="1"/>
</dbReference>
<gene>
    <name evidence="7" type="primary">yqgF</name>
    <name evidence="7" type="ORF">METHB2_80029</name>
</gene>
<keyword evidence="8" id="KW-1185">Reference proteome</keyword>
<dbReference type="InterPro" id="IPR012337">
    <property type="entry name" value="RNaseH-like_sf"/>
</dbReference>
<dbReference type="NCBIfam" id="TIGR00250">
    <property type="entry name" value="RNAse_H_YqgF"/>
    <property type="match status" value="1"/>
</dbReference>
<evidence type="ECO:0000256" key="3">
    <source>
        <dbReference type="ARBA" id="ARBA00022722"/>
    </source>
</evidence>
<keyword evidence="3 5" id="KW-0540">Nuclease</keyword>
<evidence type="ECO:0000256" key="5">
    <source>
        <dbReference type="HAMAP-Rule" id="MF_00651"/>
    </source>
</evidence>
<dbReference type="HAMAP" id="MF_00651">
    <property type="entry name" value="Nuclease_YqgF"/>
    <property type="match status" value="1"/>
</dbReference>
<proteinExistence type="inferred from homology"/>
<dbReference type="PANTHER" id="PTHR33317">
    <property type="entry name" value="POLYNUCLEOTIDYL TRANSFERASE, RIBONUCLEASE H-LIKE SUPERFAMILY PROTEIN"/>
    <property type="match status" value="1"/>
</dbReference>
<accession>A0A8S0XLC4</accession>
<comment type="caution">
    <text evidence="7">The sequence shown here is derived from an EMBL/GenBank/DDBJ whole genome shotgun (WGS) entry which is preliminary data.</text>
</comment>
<dbReference type="RefSeq" id="WP_174627452.1">
    <property type="nucleotide sequence ID" value="NZ_CADCXN010000113.1"/>
</dbReference>
<dbReference type="EC" id="3.1.-.-" evidence="5"/>
<dbReference type="PANTHER" id="PTHR33317:SF4">
    <property type="entry name" value="POLYNUCLEOTIDYL TRANSFERASE, RIBONUCLEASE H-LIKE SUPERFAMILY PROTEIN"/>
    <property type="match status" value="1"/>
</dbReference>
<dbReference type="InterPro" id="IPR006641">
    <property type="entry name" value="YqgF/RNaseH-like_dom"/>
</dbReference>
<dbReference type="CDD" id="cd16964">
    <property type="entry name" value="YqgF"/>
    <property type="match status" value="1"/>
</dbReference>
<evidence type="ECO:0000259" key="6">
    <source>
        <dbReference type="SMART" id="SM00732"/>
    </source>
</evidence>
<dbReference type="Proteomes" id="UP000494216">
    <property type="component" value="Unassembled WGS sequence"/>
</dbReference>
<keyword evidence="1 5" id="KW-0963">Cytoplasm</keyword>
<evidence type="ECO:0000313" key="8">
    <source>
        <dbReference type="Proteomes" id="UP000494216"/>
    </source>
</evidence>
<keyword evidence="2 5" id="KW-0690">Ribosome biogenesis</keyword>
<evidence type="ECO:0000256" key="1">
    <source>
        <dbReference type="ARBA" id="ARBA00022490"/>
    </source>
</evidence>
<dbReference type="SMART" id="SM00732">
    <property type="entry name" value="YqgFc"/>
    <property type="match status" value="1"/>
</dbReference>
<dbReference type="EMBL" id="CADCXN010000113">
    <property type="protein sequence ID" value="CAA9892712.1"/>
    <property type="molecule type" value="Genomic_DNA"/>
</dbReference>
<evidence type="ECO:0000256" key="2">
    <source>
        <dbReference type="ARBA" id="ARBA00022517"/>
    </source>
</evidence>
<dbReference type="SUPFAM" id="SSF53098">
    <property type="entry name" value="Ribonuclease H-like"/>
    <property type="match status" value="1"/>
</dbReference>
<sequence length="159" mass="17956">MRDPLLSKAHADTYLGFDFGTKKIGVAVGQTTTSTASSLQTIRSINQRPDWETIRTLINEWQPAGLVVGISRQADGSDNAVTLRMLKFCRQLEGRYQLPVYQQDETLSTFEAKQMLFDEVSLTATRLWKVQDQLAAQLILQTWLNNHTTQNDPELPTNS</sequence>
<dbReference type="InterPro" id="IPR005227">
    <property type="entry name" value="YqgF"/>
</dbReference>
<comment type="function">
    <text evidence="5">Could be a nuclease involved in processing of the 5'-end of pre-16S rRNA.</text>
</comment>
<evidence type="ECO:0000313" key="7">
    <source>
        <dbReference type="EMBL" id="CAA9892712.1"/>
    </source>
</evidence>
<evidence type="ECO:0000256" key="4">
    <source>
        <dbReference type="ARBA" id="ARBA00022801"/>
    </source>
</evidence>
<dbReference type="Pfam" id="PF03652">
    <property type="entry name" value="RuvX"/>
    <property type="match status" value="1"/>
</dbReference>
<reference evidence="7 8" key="1">
    <citation type="submission" date="2020-02" db="EMBL/GenBank/DDBJ databases">
        <authorList>
            <person name="Hogendoorn C."/>
        </authorList>
    </citation>
    <scope>NUCLEOTIDE SEQUENCE [LARGE SCALE GENOMIC DNA]</scope>
    <source>
        <strain evidence="7">METHB21</strain>
    </source>
</reference>
<feature type="domain" description="YqgF/RNase H-like" evidence="6">
    <location>
        <begin position="12"/>
        <end position="112"/>
    </location>
</feature>
<keyword evidence="4 5" id="KW-0378">Hydrolase</keyword>
<comment type="subcellular location">
    <subcellularLocation>
        <location evidence="5">Cytoplasm</location>
    </subcellularLocation>
</comment>
<dbReference type="GO" id="GO:0016788">
    <property type="term" value="F:hydrolase activity, acting on ester bonds"/>
    <property type="evidence" value="ECO:0007669"/>
    <property type="project" value="UniProtKB-UniRule"/>
</dbReference>
<name>A0A8S0XLC4_9GAMM</name>